<reference evidence="3" key="1">
    <citation type="submission" date="2013-09" db="EMBL/GenBank/DDBJ databases">
        <title>Corchorus olitorius genome sequencing.</title>
        <authorList>
            <person name="Alam M."/>
            <person name="Haque M.S."/>
            <person name="Islam M.S."/>
            <person name="Emdad E.M."/>
            <person name="Islam M.M."/>
            <person name="Ahmed B."/>
            <person name="Halim A."/>
            <person name="Hossen Q.M.M."/>
            <person name="Hossain M.Z."/>
            <person name="Ahmed R."/>
            <person name="Khan M.M."/>
            <person name="Islam R."/>
            <person name="Rashid M.M."/>
            <person name="Khan S.A."/>
            <person name="Rahman M.S."/>
            <person name="Alam M."/>
            <person name="Yahiya A.S."/>
            <person name="Khan M.S."/>
            <person name="Azam M.S."/>
            <person name="Haque T."/>
            <person name="Lashkar M.Z.H."/>
            <person name="Akhand A.I."/>
            <person name="Morshed G."/>
            <person name="Roy S."/>
            <person name="Uddin K.S."/>
            <person name="Rabeya T."/>
            <person name="Hossain A.S."/>
            <person name="Chowdhury A."/>
            <person name="Snigdha A.R."/>
            <person name="Mortoza M.S."/>
            <person name="Matin S.A."/>
            <person name="Hoque S.M.E."/>
            <person name="Islam M.K."/>
            <person name="Roy D.K."/>
            <person name="Haider R."/>
            <person name="Moosa M.M."/>
            <person name="Elias S.M."/>
            <person name="Hasan A.M."/>
            <person name="Jahan S."/>
            <person name="Shafiuddin M."/>
            <person name="Mahmood N."/>
            <person name="Shommy N.S."/>
        </authorList>
    </citation>
    <scope>NUCLEOTIDE SEQUENCE [LARGE SCALE GENOMIC DNA]</scope>
    <source>
        <strain evidence="3">cv. O-4</strain>
    </source>
</reference>
<gene>
    <name evidence="2" type="ORF">COLO4_07410</name>
</gene>
<feature type="region of interest" description="Disordered" evidence="1">
    <location>
        <begin position="1"/>
        <end position="23"/>
    </location>
</feature>
<dbReference type="Proteomes" id="UP000187203">
    <property type="component" value="Unassembled WGS sequence"/>
</dbReference>
<organism evidence="2 3">
    <name type="scientific">Corchorus olitorius</name>
    <dbReference type="NCBI Taxonomy" id="93759"/>
    <lineage>
        <taxon>Eukaryota</taxon>
        <taxon>Viridiplantae</taxon>
        <taxon>Streptophyta</taxon>
        <taxon>Embryophyta</taxon>
        <taxon>Tracheophyta</taxon>
        <taxon>Spermatophyta</taxon>
        <taxon>Magnoliopsida</taxon>
        <taxon>eudicotyledons</taxon>
        <taxon>Gunneridae</taxon>
        <taxon>Pentapetalae</taxon>
        <taxon>rosids</taxon>
        <taxon>malvids</taxon>
        <taxon>Malvales</taxon>
        <taxon>Malvaceae</taxon>
        <taxon>Grewioideae</taxon>
        <taxon>Apeibeae</taxon>
        <taxon>Corchorus</taxon>
    </lineage>
</organism>
<comment type="caution">
    <text evidence="2">The sequence shown here is derived from an EMBL/GenBank/DDBJ whole genome shotgun (WGS) entry which is preliminary data.</text>
</comment>
<feature type="compositionally biased region" description="Polar residues" evidence="1">
    <location>
        <begin position="1"/>
        <end position="15"/>
    </location>
</feature>
<proteinExistence type="predicted"/>
<evidence type="ECO:0000313" key="2">
    <source>
        <dbReference type="EMBL" id="OMP07359.1"/>
    </source>
</evidence>
<evidence type="ECO:0000256" key="1">
    <source>
        <dbReference type="SAM" id="MobiDB-lite"/>
    </source>
</evidence>
<evidence type="ECO:0000313" key="3">
    <source>
        <dbReference type="Proteomes" id="UP000187203"/>
    </source>
</evidence>
<dbReference type="AlphaFoldDB" id="A0A1R3KJX0"/>
<keyword evidence="3" id="KW-1185">Reference proteome</keyword>
<sequence length="109" mass="12218">MSSSSSKPCLVQNPSRLRHHHQKIAPPCRSWKQPLKASTFSEYSPLAFLFSGPNLMSWIATNLIRASWLRFEGKKNLEFLPSDFKATVQVFALSTERANSLAYADDGSS</sequence>
<dbReference type="EMBL" id="AWUE01013281">
    <property type="protein sequence ID" value="OMP07359.1"/>
    <property type="molecule type" value="Genomic_DNA"/>
</dbReference>
<accession>A0A1R3KJX0</accession>
<name>A0A1R3KJX0_9ROSI</name>
<protein>
    <submittedName>
        <fullName evidence="2">Actin-binding protein anillin-like protein</fullName>
    </submittedName>
</protein>